<dbReference type="Proteomes" id="UP000078389">
    <property type="component" value="Unassembled WGS sequence"/>
</dbReference>
<organism evidence="3 4">
    <name type="scientific">Devosia elaeis</name>
    <dbReference type="NCBI Taxonomy" id="1770058"/>
    <lineage>
        <taxon>Bacteria</taxon>
        <taxon>Pseudomonadati</taxon>
        <taxon>Pseudomonadota</taxon>
        <taxon>Alphaproteobacteria</taxon>
        <taxon>Hyphomicrobiales</taxon>
        <taxon>Devosiaceae</taxon>
        <taxon>Devosia</taxon>
    </lineage>
</organism>
<name>A0A178HYW1_9HYPH</name>
<dbReference type="PANTHER" id="PTHR35535">
    <property type="entry name" value="HEAT SHOCK PROTEIN HSLJ"/>
    <property type="match status" value="1"/>
</dbReference>
<feature type="chain" id="PRO_5008088294" description="DUF306 domain-containing protein" evidence="1">
    <location>
        <begin position="23"/>
        <end position="253"/>
    </location>
</feature>
<proteinExistence type="predicted"/>
<dbReference type="Gene3D" id="2.40.128.270">
    <property type="match status" value="1"/>
</dbReference>
<dbReference type="InterPro" id="IPR053147">
    <property type="entry name" value="Hsp_HslJ-like"/>
</dbReference>
<dbReference type="STRING" id="1770058.A3840_07615"/>
<feature type="domain" description="DUF306" evidence="2">
    <location>
        <begin position="146"/>
        <end position="244"/>
    </location>
</feature>
<evidence type="ECO:0000259" key="2">
    <source>
        <dbReference type="Pfam" id="PF03724"/>
    </source>
</evidence>
<evidence type="ECO:0000313" key="4">
    <source>
        <dbReference type="Proteomes" id="UP000078389"/>
    </source>
</evidence>
<dbReference type="AlphaFoldDB" id="A0A178HYW1"/>
<dbReference type="RefSeq" id="WP_067454313.1">
    <property type="nucleotide sequence ID" value="NZ_LVVY01000074.1"/>
</dbReference>
<sequence length="253" mass="25963">MSVLKLIHVVLALLLLAGSAMADNLTLSGTVTYRERIALPPGAQLRVTLVALPDGRPIAGASATIPAIGQVPLNYALNVRTKLSTGPYGLVAEIRGGGRILFRNAQPVPVDPAMPAPVDILVRSVPGHPVLPPVQPPPMPSGDLLDVLWTVTSIGGTPVTGSRPPTLSIASDLRAGGHASCNSYFAEASMTGNRLVFGPAAATRMACAPELMAQENAYLSALAAVTGFEIDGDSLRLLDAAGVALVGLVRSGD</sequence>
<dbReference type="OrthoDB" id="9809132at2"/>
<feature type="signal peptide" evidence="1">
    <location>
        <begin position="1"/>
        <end position="22"/>
    </location>
</feature>
<gene>
    <name evidence="3" type="ORF">A3840_07615</name>
</gene>
<keyword evidence="4" id="KW-1185">Reference proteome</keyword>
<evidence type="ECO:0000313" key="3">
    <source>
        <dbReference type="EMBL" id="OAM78012.1"/>
    </source>
</evidence>
<dbReference type="EMBL" id="LVVY01000074">
    <property type="protein sequence ID" value="OAM78012.1"/>
    <property type="molecule type" value="Genomic_DNA"/>
</dbReference>
<dbReference type="InterPro" id="IPR005184">
    <property type="entry name" value="DUF306_Meta_HslJ"/>
</dbReference>
<accession>A0A178HYW1</accession>
<dbReference type="PANTHER" id="PTHR35535:SF2">
    <property type="entry name" value="DUF306 DOMAIN-CONTAINING PROTEIN"/>
    <property type="match status" value="1"/>
</dbReference>
<protein>
    <recommendedName>
        <fullName evidence="2">DUF306 domain-containing protein</fullName>
    </recommendedName>
</protein>
<comment type="caution">
    <text evidence="3">The sequence shown here is derived from an EMBL/GenBank/DDBJ whole genome shotgun (WGS) entry which is preliminary data.</text>
</comment>
<keyword evidence="1" id="KW-0732">Signal</keyword>
<dbReference type="Pfam" id="PF09619">
    <property type="entry name" value="YscW"/>
    <property type="match status" value="1"/>
</dbReference>
<dbReference type="Pfam" id="PF03724">
    <property type="entry name" value="META"/>
    <property type="match status" value="1"/>
</dbReference>
<reference evidence="3 4" key="1">
    <citation type="submission" date="2016-03" db="EMBL/GenBank/DDBJ databases">
        <title>Genome sequencing of Devosia sp. S37.</title>
        <authorList>
            <person name="Mohd Nor M."/>
        </authorList>
    </citation>
    <scope>NUCLEOTIDE SEQUENCE [LARGE SCALE GENOMIC DNA]</scope>
    <source>
        <strain evidence="3 4">S37</strain>
    </source>
</reference>
<dbReference type="InterPro" id="IPR038670">
    <property type="entry name" value="HslJ-like_sf"/>
</dbReference>
<dbReference type="InterPro" id="IPR039366">
    <property type="entry name" value="Pilotin"/>
</dbReference>
<evidence type="ECO:0000256" key="1">
    <source>
        <dbReference type="SAM" id="SignalP"/>
    </source>
</evidence>